<protein>
    <submittedName>
        <fullName evidence="6">HTH-type transcriptional regulator GltC</fullName>
    </submittedName>
</protein>
<evidence type="ECO:0000256" key="3">
    <source>
        <dbReference type="ARBA" id="ARBA00023125"/>
    </source>
</evidence>
<dbReference type="InterPro" id="IPR050950">
    <property type="entry name" value="HTH-type_LysR_regulators"/>
</dbReference>
<dbReference type="InterPro" id="IPR005119">
    <property type="entry name" value="LysR_subst-bd"/>
</dbReference>
<dbReference type="Gene3D" id="1.10.10.10">
    <property type="entry name" value="Winged helix-like DNA-binding domain superfamily/Winged helix DNA-binding domain"/>
    <property type="match status" value="1"/>
</dbReference>
<dbReference type="Gene3D" id="3.40.190.290">
    <property type="match status" value="1"/>
</dbReference>
<proteinExistence type="inferred from homology"/>
<dbReference type="PRINTS" id="PR00039">
    <property type="entry name" value="HTHLYSR"/>
</dbReference>
<dbReference type="GeneID" id="97670914"/>
<keyword evidence="4" id="KW-0804">Transcription</keyword>
<dbReference type="Pfam" id="PF00126">
    <property type="entry name" value="HTH_1"/>
    <property type="match status" value="1"/>
</dbReference>
<dbReference type="OrthoDB" id="9791253at2"/>
<sequence>MRRSPEADIPITVARALRFIQISGSVSVAARSLGISQPAISKGIAQLEERLGTQLLRRGGRPILLTEEGTVLAEYAERADLVQEQVLRKLDDARNNRQGSVRLGSFGSSASFHILPKTLAAFARAYPGINVEIQEYPDMELRQALEEDFVDLAVLSLGSDEGLDVIEIANDKLVALVSADHPLADRNTLKAEDLAGDPFIMTRGGSGPLVEDWFMKTGHTPRVAHTILQVNSIIALVEANLGVSVIAELALPETPGKCKVLPLVPDAPRSIGFARKEDTPRSAAAARFWSFCQKFSV</sequence>
<evidence type="ECO:0000256" key="4">
    <source>
        <dbReference type="ARBA" id="ARBA00023163"/>
    </source>
</evidence>
<dbReference type="SUPFAM" id="SSF46785">
    <property type="entry name" value="Winged helix' DNA-binding domain"/>
    <property type="match status" value="1"/>
</dbReference>
<reference evidence="7" key="1">
    <citation type="submission" date="2015-07" db="EMBL/GenBank/DDBJ databases">
        <authorList>
            <person name="Rodrigo-Torres Lidia"/>
            <person name="Arahal R.David."/>
        </authorList>
    </citation>
    <scope>NUCLEOTIDE SEQUENCE [LARGE SCALE GENOMIC DNA]</scope>
    <source>
        <strain evidence="7">CECT 5096</strain>
    </source>
</reference>
<comment type="similarity">
    <text evidence="1">Belongs to the LysR transcriptional regulatory family.</text>
</comment>
<dbReference type="AlphaFoldDB" id="A0A0M6ZDA6"/>
<dbReference type="SUPFAM" id="SSF53850">
    <property type="entry name" value="Periplasmic binding protein-like II"/>
    <property type="match status" value="1"/>
</dbReference>
<evidence type="ECO:0000259" key="5">
    <source>
        <dbReference type="PROSITE" id="PS50931"/>
    </source>
</evidence>
<accession>A0A0M6ZDA6</accession>
<keyword evidence="3" id="KW-0238">DNA-binding</keyword>
<evidence type="ECO:0000256" key="2">
    <source>
        <dbReference type="ARBA" id="ARBA00023015"/>
    </source>
</evidence>
<evidence type="ECO:0000313" key="6">
    <source>
        <dbReference type="EMBL" id="CTQ73227.1"/>
    </source>
</evidence>
<keyword evidence="7" id="KW-1185">Reference proteome</keyword>
<dbReference type="InterPro" id="IPR036388">
    <property type="entry name" value="WH-like_DNA-bd_sf"/>
</dbReference>
<dbReference type="PROSITE" id="PS50931">
    <property type="entry name" value="HTH_LYSR"/>
    <property type="match status" value="1"/>
</dbReference>
<evidence type="ECO:0000313" key="7">
    <source>
        <dbReference type="Proteomes" id="UP000049983"/>
    </source>
</evidence>
<dbReference type="STRING" id="311410.LA5095_00436"/>
<dbReference type="InterPro" id="IPR000847">
    <property type="entry name" value="LysR_HTH_N"/>
</dbReference>
<name>A0A0M6ZDA6_9HYPH</name>
<feature type="domain" description="HTH lysR-type" evidence="5">
    <location>
        <begin position="23"/>
        <end position="66"/>
    </location>
</feature>
<keyword evidence="2" id="KW-0805">Transcription regulation</keyword>
<dbReference type="RefSeq" id="WP_055111521.1">
    <property type="nucleotide sequence ID" value="NZ_CXWA01000006.1"/>
</dbReference>
<dbReference type="Proteomes" id="UP000049983">
    <property type="component" value="Unassembled WGS sequence"/>
</dbReference>
<dbReference type="GO" id="GO:0003677">
    <property type="term" value="F:DNA binding"/>
    <property type="evidence" value="ECO:0007669"/>
    <property type="project" value="UniProtKB-KW"/>
</dbReference>
<dbReference type="PANTHER" id="PTHR30419:SF28">
    <property type="entry name" value="HTH-TYPE TRANSCRIPTIONAL REGULATOR BSDA"/>
    <property type="match status" value="1"/>
</dbReference>
<dbReference type="PANTHER" id="PTHR30419">
    <property type="entry name" value="HTH-TYPE TRANSCRIPTIONAL REGULATOR YBHD"/>
    <property type="match status" value="1"/>
</dbReference>
<gene>
    <name evidence="6" type="primary">gltC_8</name>
    <name evidence="6" type="ORF">LA5096_03576</name>
</gene>
<dbReference type="Pfam" id="PF03466">
    <property type="entry name" value="LysR_substrate"/>
    <property type="match status" value="1"/>
</dbReference>
<dbReference type="EMBL" id="CXWC01000011">
    <property type="protein sequence ID" value="CTQ73227.1"/>
    <property type="molecule type" value="Genomic_DNA"/>
</dbReference>
<evidence type="ECO:0000256" key="1">
    <source>
        <dbReference type="ARBA" id="ARBA00009437"/>
    </source>
</evidence>
<organism evidence="6 7">
    <name type="scientific">Roseibium album</name>
    <dbReference type="NCBI Taxonomy" id="311410"/>
    <lineage>
        <taxon>Bacteria</taxon>
        <taxon>Pseudomonadati</taxon>
        <taxon>Pseudomonadota</taxon>
        <taxon>Alphaproteobacteria</taxon>
        <taxon>Hyphomicrobiales</taxon>
        <taxon>Stappiaceae</taxon>
        <taxon>Roseibium</taxon>
    </lineage>
</organism>
<dbReference type="GO" id="GO:0003700">
    <property type="term" value="F:DNA-binding transcription factor activity"/>
    <property type="evidence" value="ECO:0007669"/>
    <property type="project" value="InterPro"/>
</dbReference>
<dbReference type="GO" id="GO:0005829">
    <property type="term" value="C:cytosol"/>
    <property type="evidence" value="ECO:0007669"/>
    <property type="project" value="TreeGrafter"/>
</dbReference>
<dbReference type="CDD" id="cd05466">
    <property type="entry name" value="PBP2_LTTR_substrate"/>
    <property type="match status" value="1"/>
</dbReference>
<dbReference type="InterPro" id="IPR036390">
    <property type="entry name" value="WH_DNA-bd_sf"/>
</dbReference>